<dbReference type="Proteomes" id="UP000189761">
    <property type="component" value="Unassembled WGS sequence"/>
</dbReference>
<feature type="transmembrane region" description="Helical" evidence="1">
    <location>
        <begin position="12"/>
        <end position="34"/>
    </location>
</feature>
<dbReference type="RefSeq" id="WP_071974998.1">
    <property type="nucleotide sequence ID" value="NZ_CP065424.1"/>
</dbReference>
<keyword evidence="1" id="KW-0472">Membrane</keyword>
<feature type="transmembrane region" description="Helical" evidence="1">
    <location>
        <begin position="46"/>
        <end position="63"/>
    </location>
</feature>
<evidence type="ECO:0000313" key="2">
    <source>
        <dbReference type="EMBL" id="OOP68934.1"/>
    </source>
</evidence>
<name>A0A8E2LG76_9BACI</name>
<evidence type="ECO:0000313" key="3">
    <source>
        <dbReference type="Proteomes" id="UP000189761"/>
    </source>
</evidence>
<dbReference type="Pfam" id="PF14143">
    <property type="entry name" value="YrhC"/>
    <property type="match status" value="1"/>
</dbReference>
<reference evidence="2 3" key="1">
    <citation type="submission" date="2017-01" db="EMBL/GenBank/DDBJ databases">
        <title>Draft genome sequence of Bacillus oleronius.</title>
        <authorList>
            <person name="Allam M."/>
        </authorList>
    </citation>
    <scope>NUCLEOTIDE SEQUENCE [LARGE SCALE GENOMIC DNA]</scope>
    <source>
        <strain evidence="2 3">DSM 9356</strain>
    </source>
</reference>
<accession>A0A8E2LG76</accession>
<dbReference type="EMBL" id="MTLA01000074">
    <property type="protein sequence ID" value="OOP68934.1"/>
    <property type="molecule type" value="Genomic_DNA"/>
</dbReference>
<dbReference type="InterPro" id="IPR025418">
    <property type="entry name" value="YrhC-like"/>
</dbReference>
<protein>
    <recommendedName>
        <fullName evidence="4">YrhC-like protein</fullName>
    </recommendedName>
</protein>
<comment type="caution">
    <text evidence="2">The sequence shown here is derived from an EMBL/GenBank/DDBJ whole genome shotgun (WGS) entry which is preliminary data.</text>
</comment>
<keyword evidence="3" id="KW-1185">Reference proteome</keyword>
<proteinExistence type="predicted"/>
<keyword evidence="1" id="KW-0812">Transmembrane</keyword>
<dbReference type="AlphaFoldDB" id="A0A8E2LG76"/>
<evidence type="ECO:0000256" key="1">
    <source>
        <dbReference type="SAM" id="Phobius"/>
    </source>
</evidence>
<gene>
    <name evidence="2" type="ORF">BWZ43_08125</name>
</gene>
<organism evidence="2 3">
    <name type="scientific">Heyndrickxia oleronia</name>
    <dbReference type="NCBI Taxonomy" id="38875"/>
    <lineage>
        <taxon>Bacteria</taxon>
        <taxon>Bacillati</taxon>
        <taxon>Bacillota</taxon>
        <taxon>Bacilli</taxon>
        <taxon>Bacillales</taxon>
        <taxon>Bacillaceae</taxon>
        <taxon>Heyndrickxia</taxon>
    </lineage>
</organism>
<sequence>MSKARVLYEKMVDFKRFGITSLALSAFLYLGVVLPLEDKTIIKTDILMGGTVLLLLLSVYFLFQSNRYRKILLDSDEGEEYLMKK</sequence>
<evidence type="ECO:0008006" key="4">
    <source>
        <dbReference type="Google" id="ProtNLM"/>
    </source>
</evidence>
<keyword evidence="1" id="KW-1133">Transmembrane helix</keyword>